<gene>
    <name evidence="1" type="ORF">Afe05nite_56200</name>
</gene>
<reference evidence="1" key="1">
    <citation type="submission" date="2021-01" db="EMBL/GenBank/DDBJ databases">
        <title>Whole genome shotgun sequence of Actinoplanes ferrugineus NBRC 15555.</title>
        <authorList>
            <person name="Komaki H."/>
            <person name="Tamura T."/>
        </authorList>
    </citation>
    <scope>NUCLEOTIDE SEQUENCE</scope>
    <source>
        <strain evidence="1">NBRC 15555</strain>
    </source>
</reference>
<organism evidence="1 2">
    <name type="scientific">Paractinoplanes ferrugineus</name>
    <dbReference type="NCBI Taxonomy" id="113564"/>
    <lineage>
        <taxon>Bacteria</taxon>
        <taxon>Bacillati</taxon>
        <taxon>Actinomycetota</taxon>
        <taxon>Actinomycetes</taxon>
        <taxon>Micromonosporales</taxon>
        <taxon>Micromonosporaceae</taxon>
        <taxon>Paractinoplanes</taxon>
    </lineage>
</organism>
<proteinExistence type="predicted"/>
<sequence>MQPDPAYLHLSGWGLHALDGKLAPEAYEVGRLWGAEQATRIAEHWNR</sequence>
<dbReference type="RefSeq" id="WP_203820216.1">
    <property type="nucleotide sequence ID" value="NZ_BAAABP010000002.1"/>
</dbReference>
<dbReference type="EMBL" id="BOMM01000050">
    <property type="protein sequence ID" value="GIE13780.1"/>
    <property type="molecule type" value="Genomic_DNA"/>
</dbReference>
<comment type="caution">
    <text evidence="1">The sequence shown here is derived from an EMBL/GenBank/DDBJ whole genome shotgun (WGS) entry which is preliminary data.</text>
</comment>
<evidence type="ECO:0000313" key="1">
    <source>
        <dbReference type="EMBL" id="GIE13780.1"/>
    </source>
</evidence>
<evidence type="ECO:0000313" key="2">
    <source>
        <dbReference type="Proteomes" id="UP000598174"/>
    </source>
</evidence>
<keyword evidence="2" id="KW-1185">Reference proteome</keyword>
<protein>
    <submittedName>
        <fullName evidence="1">Uncharacterized protein</fullName>
    </submittedName>
</protein>
<dbReference type="AlphaFoldDB" id="A0A919J3D2"/>
<dbReference type="Proteomes" id="UP000598174">
    <property type="component" value="Unassembled WGS sequence"/>
</dbReference>
<name>A0A919J3D2_9ACTN</name>
<accession>A0A919J3D2</accession>